<dbReference type="OrthoDB" id="8736147at2"/>
<feature type="domain" description="Alpha-L-glutamate ligase-related protein ATP-grasp" evidence="1">
    <location>
        <begin position="158"/>
        <end position="407"/>
    </location>
</feature>
<evidence type="ECO:0000313" key="2">
    <source>
        <dbReference type="EMBL" id="RIX31935.1"/>
    </source>
</evidence>
<sequence length="430" mass="47995">MPGYWSSFAAVTKAIQKFAYRVAGIPVVVRKAFAPSASDAIGAIRDIYARQYFITHGRKDRSRIIRAWLTWPIVLIEEMARFTWRNGRIIQQRYDRLVVMQLADQLQLYFRFGILPRWYYIFSLYEQDVRGQARNFLNRFETKLALFRLLNWPGNSPLNDKDAFASHCRAHGIDAVDVLVIARDGGLHWTGEPVLPARDLFIKPTNARGGKGAERWDIQADGRYRNPEGLLLTADDLLARLARESSGVPRLIQLRRINHPAIADLSNGALCTARIMTCLDEKGHGEVIAAVFRMAIGRNVVVDNIHAGGIAAEVDIASGRLGQASNLGDDVRLGWLDRHPDTDAAITGRTLPLWAEAKKLAVRAHAAFADRTVIGWDIALTPDGPCLVEGNSGPDVDLLQRPMRRGLGGGRLPELMAFHLAKRGWVADRQ</sequence>
<gene>
    <name evidence="2" type="ORF">D3M59_02765</name>
</gene>
<dbReference type="AlphaFoldDB" id="A0A418Q1W2"/>
<name>A0A418Q1W2_9SPHN</name>
<evidence type="ECO:0000259" key="1">
    <source>
        <dbReference type="Pfam" id="PF14397"/>
    </source>
</evidence>
<dbReference type="Gene3D" id="3.30.470.20">
    <property type="entry name" value="ATP-grasp fold, B domain"/>
    <property type="match status" value="1"/>
</dbReference>
<reference evidence="2 3" key="1">
    <citation type="submission" date="2018-09" db="EMBL/GenBank/DDBJ databases">
        <title>Sphingomonas sp. DAC4.</title>
        <authorList>
            <person name="Seo T."/>
        </authorList>
    </citation>
    <scope>NUCLEOTIDE SEQUENCE [LARGE SCALE GENOMIC DNA]</scope>
    <source>
        <strain evidence="2 3">DAC4</strain>
    </source>
</reference>
<comment type="caution">
    <text evidence="2">The sequence shown here is derived from an EMBL/GenBank/DDBJ whole genome shotgun (WGS) entry which is preliminary data.</text>
</comment>
<dbReference type="Pfam" id="PF14397">
    <property type="entry name" value="ATPgrasp_ST"/>
    <property type="match status" value="1"/>
</dbReference>
<dbReference type="Proteomes" id="UP000285023">
    <property type="component" value="Unassembled WGS sequence"/>
</dbReference>
<dbReference type="EMBL" id="QXTF01000001">
    <property type="protein sequence ID" value="RIX31935.1"/>
    <property type="molecule type" value="Genomic_DNA"/>
</dbReference>
<organism evidence="2 3">
    <name type="scientific">Sphingomonas edaphi</name>
    <dbReference type="NCBI Taxonomy" id="2315689"/>
    <lineage>
        <taxon>Bacteria</taxon>
        <taxon>Pseudomonadati</taxon>
        <taxon>Pseudomonadota</taxon>
        <taxon>Alphaproteobacteria</taxon>
        <taxon>Sphingomonadales</taxon>
        <taxon>Sphingomonadaceae</taxon>
        <taxon>Sphingomonas</taxon>
    </lineage>
</organism>
<evidence type="ECO:0000313" key="3">
    <source>
        <dbReference type="Proteomes" id="UP000285023"/>
    </source>
</evidence>
<accession>A0A418Q1W2</accession>
<proteinExistence type="predicted"/>
<keyword evidence="3" id="KW-1185">Reference proteome</keyword>
<dbReference type="InterPro" id="IPR039523">
    <property type="entry name" value="RimK-rel_E_lig_ATP-grasp"/>
</dbReference>
<protein>
    <recommendedName>
        <fullName evidence="1">Alpha-L-glutamate ligase-related protein ATP-grasp domain-containing protein</fullName>
    </recommendedName>
</protein>